<dbReference type="OMA" id="CKCEVET"/>
<dbReference type="Gene3D" id="2.30.30.140">
    <property type="match status" value="1"/>
</dbReference>
<accession>A0A1S0TWV3</accession>
<evidence type="ECO:0000256" key="1">
    <source>
        <dbReference type="SAM" id="MobiDB-lite"/>
    </source>
</evidence>
<gene>
    <name evidence="2" type="ORF">LOAG_07004</name>
</gene>
<dbReference type="SUPFAM" id="SSF63748">
    <property type="entry name" value="Tudor/PWWP/MBT"/>
    <property type="match status" value="1"/>
</dbReference>
<evidence type="ECO:0000313" key="2">
    <source>
        <dbReference type="EMBL" id="EFO21484.1"/>
    </source>
</evidence>
<dbReference type="CTD" id="9944420"/>
<dbReference type="GeneID" id="9944420"/>
<dbReference type="EMBL" id="JH712547">
    <property type="protein sequence ID" value="EFO21484.1"/>
    <property type="molecule type" value="Genomic_DNA"/>
</dbReference>
<dbReference type="RefSeq" id="XP_003142586.1">
    <property type="nucleotide sequence ID" value="XM_003142538.1"/>
</dbReference>
<dbReference type="InParanoid" id="A0A1S0TWV3"/>
<organism evidence="2">
    <name type="scientific">Loa loa</name>
    <name type="common">Eye worm</name>
    <name type="synonym">Filaria loa</name>
    <dbReference type="NCBI Taxonomy" id="7209"/>
    <lineage>
        <taxon>Eukaryota</taxon>
        <taxon>Metazoa</taxon>
        <taxon>Ecdysozoa</taxon>
        <taxon>Nematoda</taxon>
        <taxon>Chromadorea</taxon>
        <taxon>Rhabditida</taxon>
        <taxon>Spirurina</taxon>
        <taxon>Spiruromorpha</taxon>
        <taxon>Filarioidea</taxon>
        <taxon>Onchocercidae</taxon>
        <taxon>Loa</taxon>
    </lineage>
</organism>
<sequence>MVVISLPTTIEDFEGEISHVVVAGNETLTFIKPSQWQEERKKISLKLRSLAQSLKKFKSLSAVKSGEVYIANVKGSLERSYIIRRPVPDTYSIYLIDKGMQCEAQFDDIYEFPPELLDFALFSCVCPVFVPSAEQLNTYKAFIGHKCKCEVETISKSFVVLGYVRGRLLVENGDTYEDLQDIVYGRLVNGLRSSDKGSIRCNMPAKVAEADTVSWTATGQIEDSSSSELTYRCSSTEKVVQGTPNVGCTSNRRSSTASKKIKYGQQHGSHMDAELGPEYDMVKAQALFTQTAFEQYKPDVIPTIISVRFDKKDRGLGRFWVVNKSIFTTVERVLKENAKKITGFPLLRQRLDEDVPLRAIPCVVRTRAESAYKAFYRAVPSRYDTRTKRFSIFLVDFGWFKWVLANDVIDISTMDMSNPIRKLQVAMIHCQEDVTSALHAKDLSKGENCYMKVKGSLIQDVYLVDLLKAHSTMNDLLTGSMEETGEVSASKLINETCERQLMASMMLGTLNTANRDLAQSQHIWPHCCPPQFSMMMPVALPMIPVPVPNTNLPAVGNEQIPRLQNLQTRSSENTHVPQSNAMDSACSRNYIHPRFQGSNLQNMQREWYGSDLQGRNRIGFTSADRAGNSFDEGNGGLSWEQASKFAKDHRMLRNNLNNNSQRVRLTSWEKAVAADRAFRTQRFTAGEQAAFHVDDELNRLT</sequence>
<dbReference type="OrthoDB" id="5838466at2759"/>
<name>A0A1S0TWV3_LOALO</name>
<feature type="compositionally biased region" description="Polar residues" evidence="1">
    <location>
        <begin position="245"/>
        <end position="258"/>
    </location>
</feature>
<proteinExistence type="predicted"/>
<feature type="region of interest" description="Disordered" evidence="1">
    <location>
        <begin position="245"/>
        <end position="265"/>
    </location>
</feature>
<protein>
    <recommendedName>
        <fullName evidence="3">Tudor domain-containing protein</fullName>
    </recommendedName>
</protein>
<dbReference type="AlphaFoldDB" id="A0A1S0TWV3"/>
<dbReference type="KEGG" id="loa:LOAG_07004"/>
<evidence type="ECO:0008006" key="3">
    <source>
        <dbReference type="Google" id="ProtNLM"/>
    </source>
</evidence>
<reference evidence="2" key="1">
    <citation type="submission" date="2012-04" db="EMBL/GenBank/DDBJ databases">
        <title>The Genome Sequence of Loa loa.</title>
        <authorList>
            <consortium name="The Broad Institute Genome Sequencing Platform"/>
            <consortium name="Broad Institute Genome Sequencing Center for Infectious Disease"/>
            <person name="Nutman T.B."/>
            <person name="Fink D.L."/>
            <person name="Russ C."/>
            <person name="Young S."/>
            <person name="Zeng Q."/>
            <person name="Gargeya S."/>
            <person name="Alvarado L."/>
            <person name="Berlin A."/>
            <person name="Chapman S.B."/>
            <person name="Chen Z."/>
            <person name="Freedman E."/>
            <person name="Gellesch M."/>
            <person name="Goldberg J."/>
            <person name="Griggs A."/>
            <person name="Gujja S."/>
            <person name="Heilman E.R."/>
            <person name="Heiman D."/>
            <person name="Howarth C."/>
            <person name="Mehta T."/>
            <person name="Neiman D."/>
            <person name="Pearson M."/>
            <person name="Roberts A."/>
            <person name="Saif S."/>
            <person name="Shea T."/>
            <person name="Shenoy N."/>
            <person name="Sisk P."/>
            <person name="Stolte C."/>
            <person name="Sykes S."/>
            <person name="White J."/>
            <person name="Yandava C."/>
            <person name="Haas B."/>
            <person name="Henn M.R."/>
            <person name="Nusbaum C."/>
            <person name="Birren B."/>
        </authorList>
    </citation>
    <scope>NUCLEOTIDE SEQUENCE [LARGE SCALE GENOMIC DNA]</scope>
</reference>